<organism evidence="1 2">
    <name type="scientific">Ataeniobius toweri</name>
    <dbReference type="NCBI Taxonomy" id="208326"/>
    <lineage>
        <taxon>Eukaryota</taxon>
        <taxon>Metazoa</taxon>
        <taxon>Chordata</taxon>
        <taxon>Craniata</taxon>
        <taxon>Vertebrata</taxon>
        <taxon>Euteleostomi</taxon>
        <taxon>Actinopterygii</taxon>
        <taxon>Neopterygii</taxon>
        <taxon>Teleostei</taxon>
        <taxon>Neoteleostei</taxon>
        <taxon>Acanthomorphata</taxon>
        <taxon>Ovalentaria</taxon>
        <taxon>Atherinomorphae</taxon>
        <taxon>Cyprinodontiformes</taxon>
        <taxon>Goodeidae</taxon>
        <taxon>Ataeniobius</taxon>
    </lineage>
</organism>
<dbReference type="EMBL" id="JAHUTI010072996">
    <property type="protein sequence ID" value="MED6256098.1"/>
    <property type="molecule type" value="Genomic_DNA"/>
</dbReference>
<evidence type="ECO:0000313" key="2">
    <source>
        <dbReference type="Proteomes" id="UP001345963"/>
    </source>
</evidence>
<protein>
    <submittedName>
        <fullName evidence="1">Uncharacterized protein</fullName>
    </submittedName>
</protein>
<sequence length="161" mass="18797">MYHYTLNLLVLNQLPSQSHSWSCPLTKKLDTSRIQVFRSPHHSSWLVSGLHMKISGRNLYLNIIPIVLSFRLGRACPRLYCSQGEILFHRPAWTPTFICLLLKPFYKGYLRTHQICFLEHSFQPVIIMDNPNIQTEQNICSLIIHLTCRNLLQHSSKPPQF</sequence>
<reference evidence="1 2" key="1">
    <citation type="submission" date="2021-07" db="EMBL/GenBank/DDBJ databases">
        <authorList>
            <person name="Palmer J.M."/>
        </authorList>
    </citation>
    <scope>NUCLEOTIDE SEQUENCE [LARGE SCALE GENOMIC DNA]</scope>
    <source>
        <strain evidence="1 2">AT_MEX2019</strain>
        <tissue evidence="1">Muscle</tissue>
    </source>
</reference>
<evidence type="ECO:0000313" key="1">
    <source>
        <dbReference type="EMBL" id="MED6256098.1"/>
    </source>
</evidence>
<accession>A0ABU7BZR8</accession>
<keyword evidence="2" id="KW-1185">Reference proteome</keyword>
<dbReference type="Proteomes" id="UP001345963">
    <property type="component" value="Unassembled WGS sequence"/>
</dbReference>
<gene>
    <name evidence="1" type="ORF">ATANTOWER_019783</name>
</gene>
<proteinExistence type="predicted"/>
<comment type="caution">
    <text evidence="1">The sequence shown here is derived from an EMBL/GenBank/DDBJ whole genome shotgun (WGS) entry which is preliminary data.</text>
</comment>
<name>A0ABU7BZR8_9TELE</name>